<keyword evidence="6 8" id="KW-1133">Transmembrane helix</keyword>
<dbReference type="GO" id="GO:0009103">
    <property type="term" value="P:lipopolysaccharide biosynthetic process"/>
    <property type="evidence" value="ECO:0007669"/>
    <property type="project" value="UniProtKB-ARBA"/>
</dbReference>
<evidence type="ECO:0000256" key="8">
    <source>
        <dbReference type="SAM" id="Phobius"/>
    </source>
</evidence>
<keyword evidence="5 8" id="KW-0812">Transmembrane</keyword>
<gene>
    <name evidence="9" type="ordered locus">AciX8_4474</name>
</gene>
<proteinExistence type="predicted"/>
<keyword evidence="10" id="KW-1185">Reference proteome</keyword>
<protein>
    <submittedName>
        <fullName evidence="9">Uncharacterized protein</fullName>
    </submittedName>
</protein>
<evidence type="ECO:0000256" key="6">
    <source>
        <dbReference type="ARBA" id="ARBA00022989"/>
    </source>
</evidence>
<keyword evidence="7 8" id="KW-0472">Membrane</keyword>
<dbReference type="HOGENOM" id="CLU_615273_0_0_0"/>
<dbReference type="Proteomes" id="UP000007113">
    <property type="component" value="Chromosome"/>
</dbReference>
<feature type="transmembrane region" description="Helical" evidence="8">
    <location>
        <begin position="75"/>
        <end position="92"/>
    </location>
</feature>
<dbReference type="eggNOG" id="COG1807">
    <property type="taxonomic scope" value="Bacteria"/>
</dbReference>
<evidence type="ECO:0000256" key="7">
    <source>
        <dbReference type="ARBA" id="ARBA00023136"/>
    </source>
</evidence>
<feature type="transmembrane region" description="Helical" evidence="8">
    <location>
        <begin position="394"/>
        <end position="411"/>
    </location>
</feature>
<dbReference type="STRING" id="682795.AciX8_4474"/>
<feature type="transmembrane region" description="Helical" evidence="8">
    <location>
        <begin position="139"/>
        <end position="156"/>
    </location>
</feature>
<dbReference type="OrthoDB" id="136232at2"/>
<dbReference type="EMBL" id="CP003130">
    <property type="protein sequence ID" value="AEU38746.1"/>
    <property type="molecule type" value="Genomic_DNA"/>
</dbReference>
<feature type="transmembrane region" description="Helical" evidence="8">
    <location>
        <begin position="99"/>
        <end position="119"/>
    </location>
</feature>
<dbReference type="PANTHER" id="PTHR33908:SF11">
    <property type="entry name" value="MEMBRANE PROTEIN"/>
    <property type="match status" value="1"/>
</dbReference>
<keyword evidence="2" id="KW-1003">Cell membrane</keyword>
<evidence type="ECO:0000256" key="2">
    <source>
        <dbReference type="ARBA" id="ARBA00022475"/>
    </source>
</evidence>
<evidence type="ECO:0000256" key="3">
    <source>
        <dbReference type="ARBA" id="ARBA00022676"/>
    </source>
</evidence>
<dbReference type="PANTHER" id="PTHR33908">
    <property type="entry name" value="MANNOSYLTRANSFERASE YKCB-RELATED"/>
    <property type="match status" value="1"/>
</dbReference>
<evidence type="ECO:0000256" key="5">
    <source>
        <dbReference type="ARBA" id="ARBA00022692"/>
    </source>
</evidence>
<dbReference type="InterPro" id="IPR050297">
    <property type="entry name" value="LipidA_mod_glycosyltrf_83"/>
</dbReference>
<dbReference type="KEGG" id="gma:AciX8_4474"/>
<evidence type="ECO:0000313" key="9">
    <source>
        <dbReference type="EMBL" id="AEU38746.1"/>
    </source>
</evidence>
<organism evidence="9 10">
    <name type="scientific">Granulicella mallensis (strain ATCC BAA-1857 / DSM 23137 / MP5ACTX8)</name>
    <dbReference type="NCBI Taxonomy" id="682795"/>
    <lineage>
        <taxon>Bacteria</taxon>
        <taxon>Pseudomonadati</taxon>
        <taxon>Acidobacteriota</taxon>
        <taxon>Terriglobia</taxon>
        <taxon>Terriglobales</taxon>
        <taxon>Acidobacteriaceae</taxon>
        <taxon>Granulicella</taxon>
    </lineage>
</organism>
<keyword evidence="4" id="KW-0808">Transferase</keyword>
<comment type="subcellular location">
    <subcellularLocation>
        <location evidence="1">Cell membrane</location>
        <topology evidence="1">Multi-pass membrane protein</topology>
    </subcellularLocation>
</comment>
<feature type="transmembrane region" description="Helical" evidence="8">
    <location>
        <begin position="202"/>
        <end position="232"/>
    </location>
</feature>
<reference evidence="9 10" key="1">
    <citation type="submission" date="2011-11" db="EMBL/GenBank/DDBJ databases">
        <title>Complete sequence of Granulicella mallensis MP5ACTX8.</title>
        <authorList>
            <consortium name="US DOE Joint Genome Institute"/>
            <person name="Lucas S."/>
            <person name="Copeland A."/>
            <person name="Lapidus A."/>
            <person name="Cheng J.-F."/>
            <person name="Goodwin L."/>
            <person name="Pitluck S."/>
            <person name="Peters L."/>
            <person name="Lu M."/>
            <person name="Detter J.C."/>
            <person name="Han C."/>
            <person name="Tapia R."/>
            <person name="Land M."/>
            <person name="Hauser L."/>
            <person name="Kyrpides N."/>
            <person name="Ivanova N."/>
            <person name="Mikhailova N."/>
            <person name="Pagani I."/>
            <person name="Rawat S."/>
            <person name="Mannisto M."/>
            <person name="Haggblom M."/>
            <person name="Woyke T."/>
        </authorList>
    </citation>
    <scope>NUCLEOTIDE SEQUENCE [LARGE SCALE GENOMIC DNA]</scope>
    <source>
        <strain evidence="10">ATCC BAA-1857 / DSM 23137 / MP5ACTX8</strain>
    </source>
</reference>
<evidence type="ECO:0000313" key="10">
    <source>
        <dbReference type="Proteomes" id="UP000007113"/>
    </source>
</evidence>
<feature type="transmembrane region" description="Helical" evidence="8">
    <location>
        <begin position="244"/>
        <end position="263"/>
    </location>
</feature>
<feature type="transmembrane region" description="Helical" evidence="8">
    <location>
        <begin position="369"/>
        <end position="387"/>
    </location>
</feature>
<accession>G8NUX6</accession>
<evidence type="ECO:0000256" key="1">
    <source>
        <dbReference type="ARBA" id="ARBA00004651"/>
    </source>
</evidence>
<dbReference type="AlphaFoldDB" id="G8NUX6"/>
<dbReference type="GO" id="GO:0016763">
    <property type="term" value="F:pentosyltransferase activity"/>
    <property type="evidence" value="ECO:0007669"/>
    <property type="project" value="TreeGrafter"/>
</dbReference>
<dbReference type="GO" id="GO:0005886">
    <property type="term" value="C:plasma membrane"/>
    <property type="evidence" value="ECO:0007669"/>
    <property type="project" value="UniProtKB-SubCell"/>
</dbReference>
<feature type="transmembrane region" description="Helical" evidence="8">
    <location>
        <begin position="16"/>
        <end position="35"/>
    </location>
</feature>
<sequence>MSEPSIRPVSFRAPRVIFWAGFALRMACILIGRTYRIHLTGDHFDYGFEAGRIARSLVQGHGYGNPFNGFSGPTAWLPPLFPLLMALGFKLFGVYTNGAAIFIMACDSLFSAAVAPAIYEIAARCFDAHGLARRASEKAAPVALWSAWLWAVYPAALQFAIHWLWEMSLTACLFTWAFVFALRLRHIGEPEASKPSRDLGLWAIFGLLWGLVTLSNSSLLLVLPAWILWILWPSKTLRTFSPKAAGAVLACVVFATTLAPWIIRNEHTLHAFIPTRDNFGVELFRSVEPGNGSLPWGTAMPLWPGDPEFQRFVRMGEVAYGQAKGEEAKALIRAYPGEFVRRIRDRMIFFWDGTPHSPEGHPLLEYLRLLSYSFLGTCGLLGLLLALKRRASGAWPMALAFLLVPLPYYFVTMQARFRHPLEPLIAVLAVYLFRSTQPRAELQRKAAR</sequence>
<keyword evidence="3" id="KW-0328">Glycosyltransferase</keyword>
<name>G8NUX6_GRAMM</name>
<evidence type="ECO:0000256" key="4">
    <source>
        <dbReference type="ARBA" id="ARBA00022679"/>
    </source>
</evidence>